<dbReference type="InterPro" id="IPR002110">
    <property type="entry name" value="Ankyrin_rpt"/>
</dbReference>
<dbReference type="EMBL" id="CAWYQH010000002">
    <property type="protein sequence ID" value="CAK8673760.1"/>
    <property type="molecule type" value="Genomic_DNA"/>
</dbReference>
<dbReference type="Pfam" id="PF12796">
    <property type="entry name" value="Ank_2"/>
    <property type="match status" value="1"/>
</dbReference>
<feature type="repeat" description="ANK" evidence="3">
    <location>
        <begin position="83"/>
        <end position="115"/>
    </location>
</feature>
<dbReference type="PANTHER" id="PTHR24201:SF2">
    <property type="entry name" value="ANKYRIN REPEAT DOMAIN-CONTAINING PROTEIN 42"/>
    <property type="match status" value="1"/>
</dbReference>
<dbReference type="SUPFAM" id="SSF48403">
    <property type="entry name" value="Ankyrin repeat"/>
    <property type="match status" value="1"/>
</dbReference>
<protein>
    <recommendedName>
        <fullName evidence="6">Ankyrin repeat domain-containing protein 45</fullName>
    </recommendedName>
</protein>
<keyword evidence="2 3" id="KW-0040">ANK repeat</keyword>
<dbReference type="Proteomes" id="UP001642483">
    <property type="component" value="Unassembled WGS sequence"/>
</dbReference>
<dbReference type="PROSITE" id="PS50297">
    <property type="entry name" value="ANK_REP_REGION"/>
    <property type="match status" value="1"/>
</dbReference>
<accession>A0ABP0F246</accession>
<organism evidence="4 5">
    <name type="scientific">Clavelina lepadiformis</name>
    <name type="common">Light-bulb sea squirt</name>
    <name type="synonym">Ascidia lepadiformis</name>
    <dbReference type="NCBI Taxonomy" id="159417"/>
    <lineage>
        <taxon>Eukaryota</taxon>
        <taxon>Metazoa</taxon>
        <taxon>Chordata</taxon>
        <taxon>Tunicata</taxon>
        <taxon>Ascidiacea</taxon>
        <taxon>Aplousobranchia</taxon>
        <taxon>Clavelinidae</taxon>
        <taxon>Clavelina</taxon>
    </lineage>
</organism>
<keyword evidence="1" id="KW-0677">Repeat</keyword>
<evidence type="ECO:0008006" key="6">
    <source>
        <dbReference type="Google" id="ProtNLM"/>
    </source>
</evidence>
<dbReference type="InterPro" id="IPR050776">
    <property type="entry name" value="Ank_Repeat/CDKN_Inhibitor"/>
</dbReference>
<sequence length="261" mass="29093">MKLCLAIGSKLLGTRIPVLGLIMPSLDDDNVCENEQPEVIDGGNIVFHCTLHGDHERLSKVFDDGEDPQHENATSTLNEKNYIGKTPIQLACILGRVDVLKELLKRGCDIQQSNSSGYTLMHFAACWNKRACLEVLFEAGAKIDCRTENGESVKQLALRYNHQDCVDFMDWAAARLTLVDFIAHVRAMVTDPEKLQGVKLSKEEKNTTLGSCSEKQEWLENTSDATLQDFMQKKFDLEKQVELILDKVNSPAPPTGNSGKK</sequence>
<dbReference type="PROSITE" id="PS50088">
    <property type="entry name" value="ANK_REPEAT"/>
    <property type="match status" value="2"/>
</dbReference>
<name>A0ABP0F246_CLALP</name>
<dbReference type="Gene3D" id="1.25.40.20">
    <property type="entry name" value="Ankyrin repeat-containing domain"/>
    <property type="match status" value="1"/>
</dbReference>
<comment type="caution">
    <text evidence="4">The sequence shown here is derived from an EMBL/GenBank/DDBJ whole genome shotgun (WGS) entry which is preliminary data.</text>
</comment>
<dbReference type="InterPro" id="IPR029048">
    <property type="entry name" value="HSP70_C_sf"/>
</dbReference>
<dbReference type="PANTHER" id="PTHR24201">
    <property type="entry name" value="ANK_REP_REGION DOMAIN-CONTAINING PROTEIN"/>
    <property type="match status" value="1"/>
</dbReference>
<dbReference type="InterPro" id="IPR036770">
    <property type="entry name" value="Ankyrin_rpt-contain_sf"/>
</dbReference>
<gene>
    <name evidence="4" type="ORF">CVLEPA_LOCUS3516</name>
</gene>
<dbReference type="Gene3D" id="1.20.1270.10">
    <property type="match status" value="1"/>
</dbReference>
<keyword evidence="5" id="KW-1185">Reference proteome</keyword>
<proteinExistence type="predicted"/>
<evidence type="ECO:0000256" key="1">
    <source>
        <dbReference type="ARBA" id="ARBA00022737"/>
    </source>
</evidence>
<evidence type="ECO:0000256" key="2">
    <source>
        <dbReference type="ARBA" id="ARBA00023043"/>
    </source>
</evidence>
<evidence type="ECO:0000313" key="4">
    <source>
        <dbReference type="EMBL" id="CAK8673760.1"/>
    </source>
</evidence>
<dbReference type="SMART" id="SM00248">
    <property type="entry name" value="ANK"/>
    <property type="match status" value="2"/>
</dbReference>
<dbReference type="SUPFAM" id="SSF100934">
    <property type="entry name" value="Heat shock protein 70kD (HSP70), C-terminal subdomain"/>
    <property type="match status" value="1"/>
</dbReference>
<reference evidence="4 5" key="1">
    <citation type="submission" date="2024-02" db="EMBL/GenBank/DDBJ databases">
        <authorList>
            <person name="Daric V."/>
            <person name="Darras S."/>
        </authorList>
    </citation>
    <scope>NUCLEOTIDE SEQUENCE [LARGE SCALE GENOMIC DNA]</scope>
</reference>
<feature type="repeat" description="ANK" evidence="3">
    <location>
        <begin position="116"/>
        <end position="148"/>
    </location>
</feature>
<evidence type="ECO:0000313" key="5">
    <source>
        <dbReference type="Proteomes" id="UP001642483"/>
    </source>
</evidence>
<evidence type="ECO:0000256" key="3">
    <source>
        <dbReference type="PROSITE-ProRule" id="PRU00023"/>
    </source>
</evidence>